<feature type="compositionally biased region" description="Polar residues" evidence="3">
    <location>
        <begin position="784"/>
        <end position="794"/>
    </location>
</feature>
<dbReference type="GO" id="GO:0045944">
    <property type="term" value="P:positive regulation of transcription by RNA polymerase II"/>
    <property type="evidence" value="ECO:0007669"/>
    <property type="project" value="TreeGrafter"/>
</dbReference>
<dbReference type="SUPFAM" id="SSF57701">
    <property type="entry name" value="Zn2/Cys6 DNA-binding domain"/>
    <property type="match status" value="1"/>
</dbReference>
<feature type="compositionally biased region" description="Polar residues" evidence="3">
    <location>
        <begin position="198"/>
        <end position="209"/>
    </location>
</feature>
<keyword evidence="2" id="KW-0539">Nucleus</keyword>
<feature type="compositionally biased region" description="Polar residues" evidence="3">
    <location>
        <begin position="226"/>
        <end position="235"/>
    </location>
</feature>
<proteinExistence type="predicted"/>
<dbReference type="PROSITE" id="PS00463">
    <property type="entry name" value="ZN2_CY6_FUNGAL_1"/>
    <property type="match status" value="1"/>
</dbReference>
<sequence>MSDQIDNSGASFNGPASNQAVSNSKLRKRTKTGCLTCRKRRIKCGEERPSCNNCFKSKRHCEGYNQRVIFKAPLGDWPGGHHDSPLGTLQYHNGMLPPSIAQYRPVPPPIITHHGPFTPLQPRPGQTVAYDDHGHPIQFAPPSAGVQYAFDSNRLPLASPHTPIPPAWTPITPQYPGGMFAQQSPMLPTGHGLPTPTQPSFSLSPNADPTWQRPHYANASHDLPTPASSTQQDYKTSPPEPPLLPTPGSSTTQSQDGDGLQLPLRQTDGPPIWWDPTSTHYSPQLSATNIPYSQPTSNELSWTRPYAEPVMHNPQNDTIPSQPNAYTPPPAPIPQPAALYGPSYVQNANDLLEEAAVENMDDDYYDVQSDEEMDISPGETVAELQATQRDFGIIIDLHRTNISDLSMRRYDAFIYAGILNQYHAEWVANPLRNPKTARVFAHFIFATGPTLSIYERKSSNASSVFSEYPVRSQQQGLWTYNLPMMALNHQGLLHAMLALSSLHIAKLQNASVTPSYKHYAFAIKRIHHCVGNPKKKLLPTTLAATLLLGFYEVMTADHLKWSSHLAGAKQLIVEIPFRRITREMRRKRAEQAAREDEWGLHFPDQALQARNPNLTFKDLTPAIDEHLVSTLIGRKIDYDDFGHVIDDSARPQENNLPEDLDLTKYEMYQDLFWWYARQDVYQAIVSGNKLLLDFTRWSDCPPRASMGRPDAVYGTHDHLFILLGRIADFAARDRPRKVKWVEANGGQWRPHPGMAMPAMPPRQAGPGSSPQGPPQASPQAPPQFMQQRSPSQLIQQGGPPLFSQQGGPSQGPPRGPPPAMPTFYGMSPMPATPRMPISYQTQGYISTPSPQSDKGDYDLTAATQLAVEEWMHIKSSLNIFRSHFGPLYQPLNAGEFPPIQTPFGPAIIYRSHDIANLWALYYMAYIIALRSHPHMPPAAMMAAGIQAHQTAEFAQTIGQIAGGIVPPTFGQELNPGLGAALCEVSMPLFFAGVQYQDAAQRHWLVSNLRNIEARTGWASVGMIAQGCETSWVKAFEAGRGAPWERTKDEWHMDRRSSTKDSRLSRQSPSTAGDGGPLEDADLTDRRWASKNPATRVHWALGLLSVEEDEGVGSP</sequence>
<comment type="caution">
    <text evidence="5">The sequence shown here is derived from an EMBL/GenBank/DDBJ whole genome shotgun (WGS) entry which is preliminary data.</text>
</comment>
<dbReference type="AlphaFoldDB" id="A0A8H3YWJ8"/>
<evidence type="ECO:0000259" key="4">
    <source>
        <dbReference type="PROSITE" id="PS50048"/>
    </source>
</evidence>
<dbReference type="InterPro" id="IPR001138">
    <property type="entry name" value="Zn2Cys6_DnaBD"/>
</dbReference>
<dbReference type="GO" id="GO:0005634">
    <property type="term" value="C:nucleus"/>
    <property type="evidence" value="ECO:0007669"/>
    <property type="project" value="UniProtKB-SubCell"/>
</dbReference>
<evidence type="ECO:0000256" key="3">
    <source>
        <dbReference type="SAM" id="MobiDB-lite"/>
    </source>
</evidence>
<feature type="compositionally biased region" description="Low complexity" evidence="3">
    <location>
        <begin position="750"/>
        <end position="770"/>
    </location>
</feature>
<feature type="domain" description="Zn(2)-C6 fungal-type" evidence="4">
    <location>
        <begin position="33"/>
        <end position="61"/>
    </location>
</feature>
<gene>
    <name evidence="5" type="ORF">EG328_003760</name>
</gene>
<feature type="region of interest" description="Disordered" evidence="3">
    <location>
        <begin position="1046"/>
        <end position="1088"/>
    </location>
</feature>
<protein>
    <recommendedName>
        <fullName evidence="4">Zn(2)-C6 fungal-type domain-containing protein</fullName>
    </recommendedName>
</protein>
<dbReference type="Proteomes" id="UP000447873">
    <property type="component" value="Unassembled WGS sequence"/>
</dbReference>
<dbReference type="Pfam" id="PF11951">
    <property type="entry name" value="Fungal_trans_2"/>
    <property type="match status" value="1"/>
</dbReference>
<feature type="region of interest" description="Disordered" evidence="3">
    <location>
        <begin position="743"/>
        <end position="836"/>
    </location>
</feature>
<feature type="compositionally biased region" description="Low complexity" evidence="3">
    <location>
        <begin position="246"/>
        <end position="255"/>
    </location>
</feature>
<dbReference type="InterPro" id="IPR036864">
    <property type="entry name" value="Zn2-C6_fun-type_DNA-bd_sf"/>
</dbReference>
<feature type="region of interest" description="Disordered" evidence="3">
    <location>
        <begin position="1"/>
        <end position="25"/>
    </location>
</feature>
<feature type="compositionally biased region" description="Pro residues" evidence="3">
    <location>
        <begin position="810"/>
        <end position="820"/>
    </location>
</feature>
<evidence type="ECO:0000313" key="6">
    <source>
        <dbReference type="Proteomes" id="UP000447873"/>
    </source>
</evidence>
<feature type="compositionally biased region" description="Low complexity" evidence="3">
    <location>
        <begin position="795"/>
        <end position="807"/>
    </location>
</feature>
<reference evidence="5 6" key="1">
    <citation type="submission" date="2018-12" db="EMBL/GenBank/DDBJ databases">
        <title>Venturia inaequalis Genome Resource.</title>
        <authorList>
            <person name="Lichtner F.J."/>
        </authorList>
    </citation>
    <scope>NUCLEOTIDE SEQUENCE [LARGE SCALE GENOMIC DNA]</scope>
    <source>
        <strain evidence="5 6">120213</strain>
    </source>
</reference>
<feature type="compositionally biased region" description="Pro residues" evidence="3">
    <location>
        <begin position="771"/>
        <end position="781"/>
    </location>
</feature>
<accession>A0A8H3YWJ8</accession>
<evidence type="ECO:0000313" key="5">
    <source>
        <dbReference type="EMBL" id="KAE9974543.1"/>
    </source>
</evidence>
<feature type="compositionally biased region" description="Polar residues" evidence="3">
    <location>
        <begin position="1"/>
        <end position="24"/>
    </location>
</feature>
<dbReference type="PANTHER" id="PTHR37534">
    <property type="entry name" value="TRANSCRIPTIONAL ACTIVATOR PROTEIN UGA3"/>
    <property type="match status" value="1"/>
</dbReference>
<dbReference type="InterPro" id="IPR021858">
    <property type="entry name" value="Fun_TF"/>
</dbReference>
<feature type="region of interest" description="Disordered" evidence="3">
    <location>
        <begin position="168"/>
        <end position="280"/>
    </location>
</feature>
<dbReference type="EMBL" id="WNWS01000216">
    <property type="protein sequence ID" value="KAE9974543.1"/>
    <property type="molecule type" value="Genomic_DNA"/>
</dbReference>
<dbReference type="GO" id="GO:0000981">
    <property type="term" value="F:DNA-binding transcription factor activity, RNA polymerase II-specific"/>
    <property type="evidence" value="ECO:0007669"/>
    <property type="project" value="InterPro"/>
</dbReference>
<dbReference type="Gene3D" id="4.10.240.10">
    <property type="entry name" value="Zn(2)-C6 fungal-type DNA-binding domain"/>
    <property type="match status" value="1"/>
</dbReference>
<dbReference type="SMART" id="SM00066">
    <property type="entry name" value="GAL4"/>
    <property type="match status" value="1"/>
</dbReference>
<feature type="compositionally biased region" description="Basic and acidic residues" evidence="3">
    <location>
        <begin position="1046"/>
        <end position="1063"/>
    </location>
</feature>
<name>A0A8H3YWJ8_VENIN</name>
<evidence type="ECO:0000256" key="1">
    <source>
        <dbReference type="ARBA" id="ARBA00004123"/>
    </source>
</evidence>
<dbReference type="CDD" id="cd00067">
    <property type="entry name" value="GAL4"/>
    <property type="match status" value="1"/>
</dbReference>
<comment type="subcellular location">
    <subcellularLocation>
        <location evidence="1">Nucleus</location>
    </subcellularLocation>
</comment>
<dbReference type="PROSITE" id="PS50048">
    <property type="entry name" value="ZN2_CY6_FUNGAL_2"/>
    <property type="match status" value="1"/>
</dbReference>
<dbReference type="GO" id="GO:0000976">
    <property type="term" value="F:transcription cis-regulatory region binding"/>
    <property type="evidence" value="ECO:0007669"/>
    <property type="project" value="TreeGrafter"/>
</dbReference>
<dbReference type="PANTHER" id="PTHR37534:SF23">
    <property type="entry name" value="ZN(II)2CYS6 TRANSCRIPTION FACTOR (EUROFUNG)"/>
    <property type="match status" value="1"/>
</dbReference>
<organism evidence="5 6">
    <name type="scientific">Venturia inaequalis</name>
    <name type="common">Apple scab fungus</name>
    <dbReference type="NCBI Taxonomy" id="5025"/>
    <lineage>
        <taxon>Eukaryota</taxon>
        <taxon>Fungi</taxon>
        <taxon>Dikarya</taxon>
        <taxon>Ascomycota</taxon>
        <taxon>Pezizomycotina</taxon>
        <taxon>Dothideomycetes</taxon>
        <taxon>Pleosporomycetidae</taxon>
        <taxon>Venturiales</taxon>
        <taxon>Venturiaceae</taxon>
        <taxon>Venturia</taxon>
    </lineage>
</organism>
<evidence type="ECO:0000256" key="2">
    <source>
        <dbReference type="ARBA" id="ARBA00023242"/>
    </source>
</evidence>
<dbReference type="Pfam" id="PF00172">
    <property type="entry name" value="Zn_clus"/>
    <property type="match status" value="1"/>
</dbReference>
<dbReference type="GO" id="GO:0008270">
    <property type="term" value="F:zinc ion binding"/>
    <property type="evidence" value="ECO:0007669"/>
    <property type="project" value="InterPro"/>
</dbReference>